<accession>A0ABT8Y9K9</accession>
<sequence>MSRRAASLGMYDTPGARAANDQLWTAIAAHLARTGVTNVPPRLDRDRAPAVIWDDERLLLAQSCGYPFVTAWRDKLPYVATPRYRVAGCDGSTYRSRIVVRIDDPADALIALRDRRAALNESSSNSGMNLFRAAVAPLADGGRFFSELIATGSHVASARLVATGGADVAAIDAVSFAHLERDEPETARRLRTIGWTIASPGLPLVTSPATTARELAALREALAAVATDPALAEARALLFLDGFDILDPAAYEAIRTIEEDAIRLGYPALA</sequence>
<dbReference type="PANTHER" id="PTHR35841:SF1">
    <property type="entry name" value="PHOSPHONATES-BINDING PERIPLASMIC PROTEIN"/>
    <property type="match status" value="1"/>
</dbReference>
<dbReference type="EMBL" id="JAUOTP010000004">
    <property type="protein sequence ID" value="MDO6415023.1"/>
    <property type="molecule type" value="Genomic_DNA"/>
</dbReference>
<name>A0ABT8Y9K9_9SPHN</name>
<organism evidence="1 2">
    <name type="scientific">Sphingomonas natans</name>
    <dbReference type="NCBI Taxonomy" id="3063330"/>
    <lineage>
        <taxon>Bacteria</taxon>
        <taxon>Pseudomonadati</taxon>
        <taxon>Pseudomonadota</taxon>
        <taxon>Alphaproteobacteria</taxon>
        <taxon>Sphingomonadales</taxon>
        <taxon>Sphingomonadaceae</taxon>
        <taxon>Sphingomonas</taxon>
    </lineage>
</organism>
<dbReference type="RefSeq" id="WP_303542699.1">
    <property type="nucleotide sequence ID" value="NZ_JAUOTP010000004.1"/>
</dbReference>
<evidence type="ECO:0000313" key="1">
    <source>
        <dbReference type="EMBL" id="MDO6415023.1"/>
    </source>
</evidence>
<dbReference type="Pfam" id="PF12974">
    <property type="entry name" value="Phosphonate-bd"/>
    <property type="match status" value="1"/>
</dbReference>
<dbReference type="PANTHER" id="PTHR35841">
    <property type="entry name" value="PHOSPHONATES-BINDING PERIPLASMIC PROTEIN"/>
    <property type="match status" value="1"/>
</dbReference>
<evidence type="ECO:0000313" key="2">
    <source>
        <dbReference type="Proteomes" id="UP001169764"/>
    </source>
</evidence>
<reference evidence="1" key="1">
    <citation type="submission" date="2023-07" db="EMBL/GenBank/DDBJ databases">
        <authorList>
            <person name="Kim M."/>
        </authorList>
    </citation>
    <scope>NUCLEOTIDE SEQUENCE</scope>
    <source>
        <strain evidence="1">BIUV-7</strain>
    </source>
</reference>
<dbReference type="Proteomes" id="UP001169764">
    <property type="component" value="Unassembled WGS sequence"/>
</dbReference>
<comment type="caution">
    <text evidence="1">The sequence shown here is derived from an EMBL/GenBank/DDBJ whole genome shotgun (WGS) entry which is preliminary data.</text>
</comment>
<keyword evidence="2" id="KW-1185">Reference proteome</keyword>
<dbReference type="SUPFAM" id="SSF53850">
    <property type="entry name" value="Periplasmic binding protein-like II"/>
    <property type="match status" value="1"/>
</dbReference>
<protein>
    <submittedName>
        <fullName evidence="1">PhnD/SsuA/transferrin family substrate-binding protein</fullName>
    </submittedName>
</protein>
<proteinExistence type="predicted"/>
<dbReference type="Gene3D" id="3.40.190.10">
    <property type="entry name" value="Periplasmic binding protein-like II"/>
    <property type="match status" value="1"/>
</dbReference>
<gene>
    <name evidence="1" type="ORF">Q4F19_11580</name>
</gene>